<dbReference type="EMBL" id="JBHSKN010000040">
    <property type="protein sequence ID" value="MFC5245580.1"/>
    <property type="molecule type" value="Genomic_DNA"/>
</dbReference>
<protein>
    <submittedName>
        <fullName evidence="2">Acetyltransferase</fullName>
    </submittedName>
</protein>
<keyword evidence="3" id="KW-1185">Reference proteome</keyword>
<feature type="chain" id="PRO_5046399479" evidence="1">
    <location>
        <begin position="28"/>
        <end position="134"/>
    </location>
</feature>
<comment type="caution">
    <text evidence="2">The sequence shown here is derived from an EMBL/GenBank/DDBJ whole genome shotgun (WGS) entry which is preliminary data.</text>
</comment>
<evidence type="ECO:0000313" key="2">
    <source>
        <dbReference type="EMBL" id="MFC5245580.1"/>
    </source>
</evidence>
<evidence type="ECO:0000313" key="3">
    <source>
        <dbReference type="Proteomes" id="UP001596035"/>
    </source>
</evidence>
<dbReference type="RefSeq" id="WP_344563164.1">
    <property type="nucleotide sequence ID" value="NZ_BAAATG010000028.1"/>
</dbReference>
<accession>A0ABW0E6C7</accession>
<reference evidence="3" key="1">
    <citation type="journal article" date="2019" name="Int. J. Syst. Evol. Microbiol.">
        <title>The Global Catalogue of Microorganisms (GCM) 10K type strain sequencing project: providing services to taxonomists for standard genome sequencing and annotation.</title>
        <authorList>
            <consortium name="The Broad Institute Genomics Platform"/>
            <consortium name="The Broad Institute Genome Sequencing Center for Infectious Disease"/>
            <person name="Wu L."/>
            <person name="Ma J."/>
        </authorList>
    </citation>
    <scope>NUCLEOTIDE SEQUENCE [LARGE SCALE GENOMIC DNA]</scope>
    <source>
        <strain evidence="3">CGMCC 4.7131</strain>
    </source>
</reference>
<evidence type="ECO:0000256" key="1">
    <source>
        <dbReference type="SAM" id="SignalP"/>
    </source>
</evidence>
<organism evidence="2 3">
    <name type="scientific">Streptomyces atrovirens</name>
    <dbReference type="NCBI Taxonomy" id="285556"/>
    <lineage>
        <taxon>Bacteria</taxon>
        <taxon>Bacillati</taxon>
        <taxon>Actinomycetota</taxon>
        <taxon>Actinomycetes</taxon>
        <taxon>Kitasatosporales</taxon>
        <taxon>Streptomycetaceae</taxon>
        <taxon>Streptomyces</taxon>
    </lineage>
</organism>
<dbReference type="Proteomes" id="UP001596035">
    <property type="component" value="Unassembled WGS sequence"/>
</dbReference>
<sequence length="134" mass="14155">MKKLRAGASAALITASLLALGSSPAQAAAQASPIGLCGSSYHVIDSHVVSGYGATVYLLYNGTRNCVVTLKTSNLSKKTVTMALVQTPGNPSHEDSGYYYEYAGPVYSEPSAGQCIRWGGGQTYKWESDWEHCG</sequence>
<keyword evidence="1" id="KW-0732">Signal</keyword>
<gene>
    <name evidence="2" type="ORF">ACFPWV_37710</name>
</gene>
<proteinExistence type="predicted"/>
<name>A0ABW0E6C7_9ACTN</name>
<feature type="signal peptide" evidence="1">
    <location>
        <begin position="1"/>
        <end position="27"/>
    </location>
</feature>